<evidence type="ECO:0000313" key="1">
    <source>
        <dbReference type="EMBL" id="KAB7786396.1"/>
    </source>
</evidence>
<protein>
    <submittedName>
        <fullName evidence="1">Uncharacterized protein</fullName>
    </submittedName>
</protein>
<reference evidence="1 2" key="1">
    <citation type="submission" date="2019-10" db="EMBL/GenBank/DDBJ databases">
        <title>Draft Genome Sequence of the Caffeine Degrading Methylotroph Methylorubrum populi PINKEL.</title>
        <authorList>
            <person name="Dawson S.C."/>
            <person name="Zhang X."/>
            <person name="Wright M.E."/>
            <person name="Sharma G."/>
            <person name="Langner J.T."/>
            <person name="Ditty J.L."/>
            <person name="Subuyuj G.A."/>
        </authorList>
    </citation>
    <scope>NUCLEOTIDE SEQUENCE [LARGE SCALE GENOMIC DNA]</scope>
    <source>
        <strain evidence="1 2">Pinkel</strain>
    </source>
</reference>
<dbReference type="EMBL" id="WEKV01000008">
    <property type="protein sequence ID" value="KAB7786396.1"/>
    <property type="molecule type" value="Genomic_DNA"/>
</dbReference>
<dbReference type="AlphaFoldDB" id="A0A833N0L0"/>
<proteinExistence type="predicted"/>
<evidence type="ECO:0000313" key="2">
    <source>
        <dbReference type="Proteomes" id="UP000469949"/>
    </source>
</evidence>
<sequence>MKRQSALPRTLLPSLSNPTSSDFCRAAMRLAGDLVRQW</sequence>
<name>A0A833N0L0_9HYPH</name>
<accession>A0A833N0L0</accession>
<dbReference type="Proteomes" id="UP000469949">
    <property type="component" value="Unassembled WGS sequence"/>
</dbReference>
<organism evidence="1 2">
    <name type="scientific">Methylorubrum populi</name>
    <dbReference type="NCBI Taxonomy" id="223967"/>
    <lineage>
        <taxon>Bacteria</taxon>
        <taxon>Pseudomonadati</taxon>
        <taxon>Pseudomonadota</taxon>
        <taxon>Alphaproteobacteria</taxon>
        <taxon>Hyphomicrobiales</taxon>
        <taxon>Methylobacteriaceae</taxon>
        <taxon>Methylorubrum</taxon>
    </lineage>
</organism>
<gene>
    <name evidence="1" type="ORF">F8B43_1797</name>
</gene>
<comment type="caution">
    <text evidence="1">The sequence shown here is derived from an EMBL/GenBank/DDBJ whole genome shotgun (WGS) entry which is preliminary data.</text>
</comment>